<comment type="function">
    <text evidence="7">May play the central regulatory role in sporulation. It may be an element of the effector pathway responsible for the activation of sporulation genes in response to nutritional stress. Spo0A may act in concert with spo0H (a sigma factor) to control the expression of some genes that are critical to the sporulation process.</text>
</comment>
<dbReference type="PANTHER" id="PTHR48111">
    <property type="entry name" value="REGULATOR OF RPOS"/>
    <property type="match status" value="1"/>
</dbReference>
<name>F2JH59_CELLD</name>
<dbReference type="Gene3D" id="1.10.10.10">
    <property type="entry name" value="Winged helix-like DNA-binding domain superfamily/Winged helix DNA-binding domain"/>
    <property type="match status" value="1"/>
</dbReference>
<dbReference type="FunFam" id="1.10.10.10:FF:000018">
    <property type="entry name" value="DNA-binding response regulator ResD"/>
    <property type="match status" value="1"/>
</dbReference>
<evidence type="ECO:0000256" key="1">
    <source>
        <dbReference type="ARBA" id="ARBA00018672"/>
    </source>
</evidence>
<dbReference type="SMART" id="SM00448">
    <property type="entry name" value="REC"/>
    <property type="match status" value="1"/>
</dbReference>
<dbReference type="Gene3D" id="6.10.250.690">
    <property type="match status" value="1"/>
</dbReference>
<feature type="domain" description="Response regulatory" evidence="10">
    <location>
        <begin position="4"/>
        <end position="117"/>
    </location>
</feature>
<dbReference type="Proteomes" id="UP000008467">
    <property type="component" value="Chromosome"/>
</dbReference>
<evidence type="ECO:0000256" key="6">
    <source>
        <dbReference type="ARBA" id="ARBA00023163"/>
    </source>
</evidence>
<dbReference type="InterPro" id="IPR001867">
    <property type="entry name" value="OmpR/PhoB-type_DNA-bd"/>
</dbReference>
<dbReference type="HOGENOM" id="CLU_000445_30_4_9"/>
<dbReference type="CDD" id="cd17574">
    <property type="entry name" value="REC_OmpR"/>
    <property type="match status" value="1"/>
</dbReference>
<dbReference type="Pfam" id="PF00486">
    <property type="entry name" value="Trans_reg_C"/>
    <property type="match status" value="1"/>
</dbReference>
<evidence type="ECO:0000313" key="13">
    <source>
        <dbReference type="Proteomes" id="UP000008467"/>
    </source>
</evidence>
<dbReference type="InterPro" id="IPR011006">
    <property type="entry name" value="CheY-like_superfamily"/>
</dbReference>
<protein>
    <recommendedName>
        <fullName evidence="1">Stage 0 sporulation protein A homolog</fullName>
    </recommendedName>
</protein>
<dbReference type="SMART" id="SM00862">
    <property type="entry name" value="Trans_reg_C"/>
    <property type="match status" value="1"/>
</dbReference>
<dbReference type="GO" id="GO:0006355">
    <property type="term" value="P:regulation of DNA-templated transcription"/>
    <property type="evidence" value="ECO:0007669"/>
    <property type="project" value="InterPro"/>
</dbReference>
<reference evidence="12 13" key="1">
    <citation type="journal article" date="2011" name="J. Bacteriol.">
        <title>Complete genome sequence of the cellulose-degrading bacterium Cellulosilyticum lentocellum.</title>
        <authorList>
            <consortium name="US DOE Joint Genome Institute"/>
            <person name="Miller D.A."/>
            <person name="Suen G."/>
            <person name="Bruce D."/>
            <person name="Copeland A."/>
            <person name="Cheng J.F."/>
            <person name="Detter C."/>
            <person name="Goodwin L.A."/>
            <person name="Han C.S."/>
            <person name="Hauser L.J."/>
            <person name="Land M.L."/>
            <person name="Lapidus A."/>
            <person name="Lucas S."/>
            <person name="Meincke L."/>
            <person name="Pitluck S."/>
            <person name="Tapia R."/>
            <person name="Teshima H."/>
            <person name="Woyke T."/>
            <person name="Fox B.G."/>
            <person name="Angert E.R."/>
            <person name="Currie C.R."/>
        </authorList>
    </citation>
    <scope>NUCLEOTIDE SEQUENCE [LARGE SCALE GENOMIC DNA]</scope>
    <source>
        <strain evidence="13">ATCC 49066 / DSM 5427 / NCIMB 11756 / RHM5</strain>
    </source>
</reference>
<organism evidence="12 13">
    <name type="scientific">Cellulosilyticum lentocellum (strain ATCC 49066 / DSM 5427 / NCIMB 11756 / RHM5)</name>
    <name type="common">Clostridium lentocellum</name>
    <dbReference type="NCBI Taxonomy" id="642492"/>
    <lineage>
        <taxon>Bacteria</taxon>
        <taxon>Bacillati</taxon>
        <taxon>Bacillota</taxon>
        <taxon>Clostridia</taxon>
        <taxon>Lachnospirales</taxon>
        <taxon>Cellulosilyticaceae</taxon>
        <taxon>Cellulosilyticum</taxon>
    </lineage>
</organism>
<gene>
    <name evidence="12" type="ordered locus">Clole_0117</name>
</gene>
<dbReference type="GO" id="GO:0000156">
    <property type="term" value="F:phosphorelay response regulator activity"/>
    <property type="evidence" value="ECO:0007669"/>
    <property type="project" value="TreeGrafter"/>
</dbReference>
<keyword evidence="5 9" id="KW-0238">DNA-binding</keyword>
<dbReference type="Pfam" id="PF00072">
    <property type="entry name" value="Response_reg"/>
    <property type="match status" value="1"/>
</dbReference>
<evidence type="ECO:0000256" key="9">
    <source>
        <dbReference type="PROSITE-ProRule" id="PRU01091"/>
    </source>
</evidence>
<dbReference type="GO" id="GO:0005829">
    <property type="term" value="C:cytosol"/>
    <property type="evidence" value="ECO:0007669"/>
    <property type="project" value="TreeGrafter"/>
</dbReference>
<dbReference type="Gene3D" id="3.40.50.2300">
    <property type="match status" value="1"/>
</dbReference>
<dbReference type="KEGG" id="cle:Clole_0117"/>
<dbReference type="STRING" id="642492.Clole_0117"/>
<keyword evidence="13" id="KW-1185">Reference proteome</keyword>
<sequence length="234" mass="27311">MLGRLLIVEDDEQIADILREYLMNKGYEVNWASTGNEGLEDFKMKMYDLLIVDIMLPGMDGYSLCQSIRWVSDVPILIISARNKELDKIKGLKIGADDYVTKPFSLPEVEARIESLLRRYKRMNSSEEQEEIHHYEGGLSINFNRKQAYLNEEELNLTATEWALLTILAKNPQRPFTKKELYEHIWHEEDIESSNTITVHIKQLRNKLKEDSKNPKFIETAWGIGYRFIGGRIQ</sequence>
<dbReference type="EMBL" id="CP002582">
    <property type="protein sequence ID" value="ADZ81874.1"/>
    <property type="molecule type" value="Genomic_DNA"/>
</dbReference>
<dbReference type="SUPFAM" id="SSF46894">
    <property type="entry name" value="C-terminal effector domain of the bipartite response regulators"/>
    <property type="match status" value="1"/>
</dbReference>
<evidence type="ECO:0000256" key="8">
    <source>
        <dbReference type="PROSITE-ProRule" id="PRU00169"/>
    </source>
</evidence>
<dbReference type="GO" id="GO:0032993">
    <property type="term" value="C:protein-DNA complex"/>
    <property type="evidence" value="ECO:0007669"/>
    <property type="project" value="TreeGrafter"/>
</dbReference>
<dbReference type="RefSeq" id="WP_013655175.1">
    <property type="nucleotide sequence ID" value="NC_015275.1"/>
</dbReference>
<feature type="DNA-binding region" description="OmpR/PhoB-type" evidence="9">
    <location>
        <begin position="130"/>
        <end position="230"/>
    </location>
</feature>
<dbReference type="FunFam" id="3.40.50.2300:FF:000001">
    <property type="entry name" value="DNA-binding response regulator PhoB"/>
    <property type="match status" value="1"/>
</dbReference>
<proteinExistence type="predicted"/>
<dbReference type="CDD" id="cd00383">
    <property type="entry name" value="trans_reg_C"/>
    <property type="match status" value="1"/>
</dbReference>
<accession>F2JH59</accession>
<dbReference type="AlphaFoldDB" id="F2JH59"/>
<evidence type="ECO:0000313" key="12">
    <source>
        <dbReference type="EMBL" id="ADZ81874.1"/>
    </source>
</evidence>
<dbReference type="GO" id="GO:0000976">
    <property type="term" value="F:transcription cis-regulatory region binding"/>
    <property type="evidence" value="ECO:0007669"/>
    <property type="project" value="TreeGrafter"/>
</dbReference>
<dbReference type="SUPFAM" id="SSF52172">
    <property type="entry name" value="CheY-like"/>
    <property type="match status" value="1"/>
</dbReference>
<evidence type="ECO:0000256" key="2">
    <source>
        <dbReference type="ARBA" id="ARBA00022553"/>
    </source>
</evidence>
<dbReference type="PROSITE" id="PS51755">
    <property type="entry name" value="OMPR_PHOB"/>
    <property type="match status" value="1"/>
</dbReference>
<dbReference type="PANTHER" id="PTHR48111:SF40">
    <property type="entry name" value="PHOSPHATE REGULON TRANSCRIPTIONAL REGULATORY PROTEIN PHOB"/>
    <property type="match status" value="1"/>
</dbReference>
<dbReference type="InterPro" id="IPR036388">
    <property type="entry name" value="WH-like_DNA-bd_sf"/>
</dbReference>
<evidence type="ECO:0000259" key="11">
    <source>
        <dbReference type="PROSITE" id="PS51755"/>
    </source>
</evidence>
<dbReference type="InterPro" id="IPR016032">
    <property type="entry name" value="Sig_transdc_resp-reg_C-effctor"/>
</dbReference>
<keyword evidence="4" id="KW-0805">Transcription regulation</keyword>
<dbReference type="InterPro" id="IPR001789">
    <property type="entry name" value="Sig_transdc_resp-reg_receiver"/>
</dbReference>
<keyword evidence="2 8" id="KW-0597">Phosphoprotein</keyword>
<dbReference type="InterPro" id="IPR039420">
    <property type="entry name" value="WalR-like"/>
</dbReference>
<feature type="modified residue" description="4-aspartylphosphate" evidence="8">
    <location>
        <position position="53"/>
    </location>
</feature>
<keyword evidence="3" id="KW-0902">Two-component regulatory system</keyword>
<evidence type="ECO:0000256" key="7">
    <source>
        <dbReference type="ARBA" id="ARBA00024867"/>
    </source>
</evidence>
<evidence type="ECO:0000256" key="3">
    <source>
        <dbReference type="ARBA" id="ARBA00023012"/>
    </source>
</evidence>
<feature type="domain" description="OmpR/PhoB-type" evidence="11">
    <location>
        <begin position="130"/>
        <end position="230"/>
    </location>
</feature>
<keyword evidence="6" id="KW-0804">Transcription</keyword>
<evidence type="ECO:0000259" key="10">
    <source>
        <dbReference type="PROSITE" id="PS50110"/>
    </source>
</evidence>
<evidence type="ECO:0000256" key="4">
    <source>
        <dbReference type="ARBA" id="ARBA00023015"/>
    </source>
</evidence>
<dbReference type="eggNOG" id="COG0745">
    <property type="taxonomic scope" value="Bacteria"/>
</dbReference>
<dbReference type="PROSITE" id="PS50110">
    <property type="entry name" value="RESPONSE_REGULATORY"/>
    <property type="match status" value="1"/>
</dbReference>
<evidence type="ECO:0000256" key="5">
    <source>
        <dbReference type="ARBA" id="ARBA00023125"/>
    </source>
</evidence>